<evidence type="ECO:0000256" key="1">
    <source>
        <dbReference type="SAM" id="MobiDB-lite"/>
    </source>
</evidence>
<organism evidence="2 3">
    <name type="scientific">Mycena venus</name>
    <dbReference type="NCBI Taxonomy" id="2733690"/>
    <lineage>
        <taxon>Eukaryota</taxon>
        <taxon>Fungi</taxon>
        <taxon>Dikarya</taxon>
        <taxon>Basidiomycota</taxon>
        <taxon>Agaricomycotina</taxon>
        <taxon>Agaricomycetes</taxon>
        <taxon>Agaricomycetidae</taxon>
        <taxon>Agaricales</taxon>
        <taxon>Marasmiineae</taxon>
        <taxon>Mycenaceae</taxon>
        <taxon>Mycena</taxon>
    </lineage>
</organism>
<sequence length="100" mass="10489">MPLSLVKTAPPASGSPSSVRRLHSIPSPSPPDPYPPAHPSPPAHPPDNQAKLQTEFRAAMAKTARVTGTGTTHLPAGKSMVDIEHWQACATAAFLTLTAY</sequence>
<dbReference type="Proteomes" id="UP000620124">
    <property type="component" value="Unassembled WGS sequence"/>
</dbReference>
<dbReference type="EMBL" id="JACAZI010000011">
    <property type="protein sequence ID" value="KAF7348921.1"/>
    <property type="molecule type" value="Genomic_DNA"/>
</dbReference>
<name>A0A8H6XYW4_9AGAR</name>
<reference evidence="2" key="1">
    <citation type="submission" date="2020-05" db="EMBL/GenBank/DDBJ databases">
        <title>Mycena genomes resolve the evolution of fungal bioluminescence.</title>
        <authorList>
            <person name="Tsai I.J."/>
        </authorList>
    </citation>
    <scope>NUCLEOTIDE SEQUENCE</scope>
    <source>
        <strain evidence="2">CCC161011</strain>
    </source>
</reference>
<accession>A0A8H6XYW4</accession>
<feature type="compositionally biased region" description="Pro residues" evidence="1">
    <location>
        <begin position="27"/>
        <end position="45"/>
    </location>
</feature>
<keyword evidence="3" id="KW-1185">Reference proteome</keyword>
<comment type="caution">
    <text evidence="2">The sequence shown here is derived from an EMBL/GenBank/DDBJ whole genome shotgun (WGS) entry which is preliminary data.</text>
</comment>
<feature type="region of interest" description="Disordered" evidence="1">
    <location>
        <begin position="1"/>
        <end position="49"/>
    </location>
</feature>
<gene>
    <name evidence="2" type="ORF">MVEN_01412500</name>
</gene>
<evidence type="ECO:0000313" key="2">
    <source>
        <dbReference type="EMBL" id="KAF7348921.1"/>
    </source>
</evidence>
<proteinExistence type="predicted"/>
<protein>
    <submittedName>
        <fullName evidence="2">Uncharacterized protein</fullName>
    </submittedName>
</protein>
<dbReference type="AlphaFoldDB" id="A0A8H6XYW4"/>
<evidence type="ECO:0000313" key="3">
    <source>
        <dbReference type="Proteomes" id="UP000620124"/>
    </source>
</evidence>